<keyword evidence="3" id="KW-0812">Transmembrane</keyword>
<name>A0ABT3L2T8_9CYAN</name>
<evidence type="ECO:0000313" key="6">
    <source>
        <dbReference type="Proteomes" id="UP001526426"/>
    </source>
</evidence>
<evidence type="ECO:0000313" key="5">
    <source>
        <dbReference type="EMBL" id="MCW6035825.1"/>
    </source>
</evidence>
<dbReference type="CDD" id="cd07185">
    <property type="entry name" value="OmpA_C-like"/>
    <property type="match status" value="1"/>
</dbReference>
<dbReference type="RefSeq" id="WP_265263542.1">
    <property type="nucleotide sequence ID" value="NZ_JAIHOM010000021.1"/>
</dbReference>
<dbReference type="EMBL" id="JAIHOM010000021">
    <property type="protein sequence ID" value="MCW6035825.1"/>
    <property type="molecule type" value="Genomic_DNA"/>
</dbReference>
<keyword evidence="1 3" id="KW-0472">Membrane</keyword>
<proteinExistence type="predicted"/>
<sequence length="278" mass="31192">MTESFEPFDPDFDDSPEPPQRSGLTGFTVRVLLLLLAGGLAAIVGIIFAIANPQPPAPKPVLLRWWEGVTRWGEPRRLPQETPLDDSQRPPTPEQIQGEIMALSQQWNRIRDRIIQLETQLGISPNLNQTLPERLQSLQDKAQTLPPPAPIPTLILPGNLPPLPGRKLKVTLPNDVLFNDNNQLSPEGSLLLDSIINDLSPHSRSTIRIAAHTDSQTSLEESRELSFQLANTVRQYLASELRGRYRWVAIGYGQTRPLVLDNTEVNRQRNRRVEIAVD</sequence>
<dbReference type="Proteomes" id="UP001526426">
    <property type="component" value="Unassembled WGS sequence"/>
</dbReference>
<organism evidence="5 6">
    <name type="scientific">Spirulina subsalsa FACHB-351</name>
    <dbReference type="NCBI Taxonomy" id="234711"/>
    <lineage>
        <taxon>Bacteria</taxon>
        <taxon>Bacillati</taxon>
        <taxon>Cyanobacteriota</taxon>
        <taxon>Cyanophyceae</taxon>
        <taxon>Spirulinales</taxon>
        <taxon>Spirulinaceae</taxon>
        <taxon>Spirulina</taxon>
    </lineage>
</organism>
<reference evidence="5 6" key="1">
    <citation type="submission" date="2021-08" db="EMBL/GenBank/DDBJ databases">
        <title>Draft genome sequence of Spirulina subsalsa with high tolerance to salinity and hype-accumulation of phycocyanin.</title>
        <authorList>
            <person name="Pei H."/>
            <person name="Jiang L."/>
        </authorList>
    </citation>
    <scope>NUCLEOTIDE SEQUENCE [LARGE SCALE GENOMIC DNA]</scope>
    <source>
        <strain evidence="5 6">FACHB-351</strain>
    </source>
</reference>
<dbReference type="InterPro" id="IPR050330">
    <property type="entry name" value="Bact_OuterMem_StrucFunc"/>
</dbReference>
<feature type="domain" description="OmpA-like" evidence="4">
    <location>
        <begin position="165"/>
        <end position="278"/>
    </location>
</feature>
<keyword evidence="3" id="KW-1133">Transmembrane helix</keyword>
<dbReference type="PANTHER" id="PTHR30329:SF21">
    <property type="entry name" value="LIPOPROTEIN YIAD-RELATED"/>
    <property type="match status" value="1"/>
</dbReference>
<feature type="compositionally biased region" description="Acidic residues" evidence="2">
    <location>
        <begin position="1"/>
        <end position="16"/>
    </location>
</feature>
<evidence type="ECO:0000256" key="1">
    <source>
        <dbReference type="PROSITE-ProRule" id="PRU00473"/>
    </source>
</evidence>
<dbReference type="Gene3D" id="3.30.1330.60">
    <property type="entry name" value="OmpA-like domain"/>
    <property type="match status" value="1"/>
</dbReference>
<gene>
    <name evidence="5" type="ORF">K4A83_05995</name>
</gene>
<evidence type="ECO:0000256" key="2">
    <source>
        <dbReference type="SAM" id="MobiDB-lite"/>
    </source>
</evidence>
<dbReference type="SUPFAM" id="SSF103088">
    <property type="entry name" value="OmpA-like"/>
    <property type="match status" value="1"/>
</dbReference>
<comment type="caution">
    <text evidence="5">The sequence shown here is derived from an EMBL/GenBank/DDBJ whole genome shotgun (WGS) entry which is preliminary data.</text>
</comment>
<dbReference type="PROSITE" id="PS51123">
    <property type="entry name" value="OMPA_2"/>
    <property type="match status" value="1"/>
</dbReference>
<dbReference type="InterPro" id="IPR036737">
    <property type="entry name" value="OmpA-like_sf"/>
</dbReference>
<evidence type="ECO:0000256" key="3">
    <source>
        <dbReference type="SAM" id="Phobius"/>
    </source>
</evidence>
<protein>
    <submittedName>
        <fullName evidence="5">OmpA family protein</fullName>
    </submittedName>
</protein>
<feature type="transmembrane region" description="Helical" evidence="3">
    <location>
        <begin position="31"/>
        <end position="51"/>
    </location>
</feature>
<feature type="region of interest" description="Disordered" evidence="2">
    <location>
        <begin position="1"/>
        <end position="21"/>
    </location>
</feature>
<dbReference type="InterPro" id="IPR006665">
    <property type="entry name" value="OmpA-like"/>
</dbReference>
<keyword evidence="6" id="KW-1185">Reference proteome</keyword>
<dbReference type="Pfam" id="PF00691">
    <property type="entry name" value="OmpA"/>
    <property type="match status" value="1"/>
</dbReference>
<accession>A0ABT3L2T8</accession>
<evidence type="ECO:0000259" key="4">
    <source>
        <dbReference type="PROSITE" id="PS51123"/>
    </source>
</evidence>
<dbReference type="PANTHER" id="PTHR30329">
    <property type="entry name" value="STATOR ELEMENT OF FLAGELLAR MOTOR COMPLEX"/>
    <property type="match status" value="1"/>
</dbReference>